<evidence type="ECO:0000256" key="8">
    <source>
        <dbReference type="ARBA" id="ARBA00041091"/>
    </source>
</evidence>
<dbReference type="GO" id="GO:0022857">
    <property type="term" value="F:transmembrane transporter activity"/>
    <property type="evidence" value="ECO:0007669"/>
    <property type="project" value="InterPro"/>
</dbReference>
<feature type="transmembrane region" description="Helical" evidence="10">
    <location>
        <begin position="341"/>
        <end position="360"/>
    </location>
</feature>
<evidence type="ECO:0000313" key="13">
    <source>
        <dbReference type="WBParaSite" id="nRc.2.0.1.t01114-RA"/>
    </source>
</evidence>
<evidence type="ECO:0000256" key="9">
    <source>
        <dbReference type="ARBA" id="ARBA00042039"/>
    </source>
</evidence>
<feature type="transmembrane region" description="Helical" evidence="10">
    <location>
        <begin position="389"/>
        <end position="409"/>
    </location>
</feature>
<dbReference type="InterPro" id="IPR020846">
    <property type="entry name" value="MFS_dom"/>
</dbReference>
<dbReference type="InterPro" id="IPR011701">
    <property type="entry name" value="MFS"/>
</dbReference>
<dbReference type="PANTHER" id="PTHR43184">
    <property type="entry name" value="MAJOR FACILITATOR SUPERFAMILY TRANSPORTER 16, ISOFORM B"/>
    <property type="match status" value="1"/>
</dbReference>
<proteinExistence type="inferred from homology"/>
<dbReference type="GO" id="GO:0005789">
    <property type="term" value="C:endoplasmic reticulum membrane"/>
    <property type="evidence" value="ECO:0007669"/>
    <property type="project" value="TreeGrafter"/>
</dbReference>
<keyword evidence="5 10" id="KW-0812">Transmembrane</keyword>
<comment type="similarity">
    <text evidence="2">Belongs to the major facilitator superfamily. Organophosphate:Pi antiporter (OPA) (TC 2.A.1.4) family.</text>
</comment>
<keyword evidence="4" id="KW-0762">Sugar transport</keyword>
<feature type="transmembrane region" description="Helical" evidence="10">
    <location>
        <begin position="229"/>
        <end position="250"/>
    </location>
</feature>
<sequence>MSSSFVRGFGIPEHEESGEDFRDEVPLTKSKKSPWTYHHVVIFFVTFSSYCLMHAIRKTFSNVKYSLVSTWTSQNLSDFVYRNETWNNHHLFESDKEAEHFLGLLDALFMFSYATGLYVSGAMGDRIDPRLVLSCGIWGTAIVNFVFGYAIETYKFYSISLYILLWIMNGLLQSCAWPAEVCIMGNWFGRGSRGLILGIWSACASVGNIVGSYLAAAVLPYGYEARKNYAFLVNSTLLFSFGFVVFFGIVSAPRELGMPDTVEHDHHNADASQHLLPKQPPNSRPFAISFCQAILLPGVIAYSLAYAFLKLVNYSIFFWLPYYMTNALGWKEIVADQVSTWYDWGGIIGGIIGGVISDALGRRTPVVVLQLSLFLISLFVYTKSPNDTIINGFLMGVAGFFGNGAANLISAACSADLGRQEGLHGNAEALSTVTGIVDGTGSVGAALGQVVIPSLYQLISWNAVFYMFMLMIILTILCLSKLCYRETKEIYQNYKVTPYSRLPTDETIESEPNASEERSSFD</sequence>
<comment type="subcellular location">
    <subcellularLocation>
        <location evidence="1">Membrane</location>
        <topology evidence="1">Multi-pass membrane protein</topology>
    </subcellularLocation>
</comment>
<protein>
    <recommendedName>
        <fullName evidence="8">Sugar phosphate exchanger 3</fullName>
    </recommendedName>
    <alternativeName>
        <fullName evidence="9">Solute carrier family 37 member 3</fullName>
    </alternativeName>
</protein>
<evidence type="ECO:0000313" key="12">
    <source>
        <dbReference type="Proteomes" id="UP000887565"/>
    </source>
</evidence>
<dbReference type="PIRSF" id="PIRSF002808">
    <property type="entry name" value="Hexose_phosphate_transp"/>
    <property type="match status" value="1"/>
</dbReference>
<keyword evidence="7 10" id="KW-0472">Membrane</keyword>
<dbReference type="InterPro" id="IPR000849">
    <property type="entry name" value="Sugar_P_transporter"/>
</dbReference>
<feature type="domain" description="Major facilitator superfamily (MFS) profile" evidence="11">
    <location>
        <begin position="50"/>
        <end position="487"/>
    </location>
</feature>
<evidence type="ECO:0000256" key="7">
    <source>
        <dbReference type="ARBA" id="ARBA00023136"/>
    </source>
</evidence>
<keyword evidence="12" id="KW-1185">Reference proteome</keyword>
<dbReference type="Pfam" id="PF07690">
    <property type="entry name" value="MFS_1"/>
    <property type="match status" value="1"/>
</dbReference>
<evidence type="ECO:0000259" key="11">
    <source>
        <dbReference type="PROSITE" id="PS50850"/>
    </source>
</evidence>
<organism evidence="12 13">
    <name type="scientific">Romanomermis culicivorax</name>
    <name type="common">Nematode worm</name>
    <dbReference type="NCBI Taxonomy" id="13658"/>
    <lineage>
        <taxon>Eukaryota</taxon>
        <taxon>Metazoa</taxon>
        <taxon>Ecdysozoa</taxon>
        <taxon>Nematoda</taxon>
        <taxon>Enoplea</taxon>
        <taxon>Dorylaimia</taxon>
        <taxon>Mermithida</taxon>
        <taxon>Mermithoidea</taxon>
        <taxon>Mermithidae</taxon>
        <taxon>Romanomermis</taxon>
    </lineage>
</organism>
<dbReference type="PROSITE" id="PS50850">
    <property type="entry name" value="MFS"/>
    <property type="match status" value="1"/>
</dbReference>
<feature type="transmembrane region" description="Helical" evidence="10">
    <location>
        <begin position="463"/>
        <end position="484"/>
    </location>
</feature>
<feature type="transmembrane region" description="Helical" evidence="10">
    <location>
        <begin position="366"/>
        <end position="382"/>
    </location>
</feature>
<evidence type="ECO:0000256" key="6">
    <source>
        <dbReference type="ARBA" id="ARBA00022989"/>
    </source>
</evidence>
<evidence type="ECO:0000256" key="1">
    <source>
        <dbReference type="ARBA" id="ARBA00004141"/>
    </source>
</evidence>
<dbReference type="OMA" id="YQWQVFL"/>
<feature type="transmembrane region" description="Helical" evidence="10">
    <location>
        <begin position="37"/>
        <end position="56"/>
    </location>
</feature>
<feature type="transmembrane region" description="Helical" evidence="10">
    <location>
        <begin position="195"/>
        <end position="223"/>
    </location>
</feature>
<evidence type="ECO:0000256" key="10">
    <source>
        <dbReference type="SAM" id="Phobius"/>
    </source>
</evidence>
<keyword evidence="6 10" id="KW-1133">Transmembrane helix</keyword>
<evidence type="ECO:0000256" key="2">
    <source>
        <dbReference type="ARBA" id="ARBA00009598"/>
    </source>
</evidence>
<feature type="transmembrane region" description="Helical" evidence="10">
    <location>
        <begin position="101"/>
        <end position="119"/>
    </location>
</feature>
<dbReference type="Proteomes" id="UP000887565">
    <property type="component" value="Unplaced"/>
</dbReference>
<feature type="transmembrane region" description="Helical" evidence="10">
    <location>
        <begin position="131"/>
        <end position="151"/>
    </location>
</feature>
<dbReference type="AlphaFoldDB" id="A0A915HI50"/>
<dbReference type="PANTHER" id="PTHR43184:SF12">
    <property type="entry name" value="SUGAR PHOSPHATE EXCHANGER 3"/>
    <property type="match status" value="1"/>
</dbReference>
<dbReference type="SUPFAM" id="SSF103473">
    <property type="entry name" value="MFS general substrate transporter"/>
    <property type="match status" value="1"/>
</dbReference>
<dbReference type="Gene3D" id="1.20.1250.20">
    <property type="entry name" value="MFS general substrate transporter like domains"/>
    <property type="match status" value="2"/>
</dbReference>
<evidence type="ECO:0000256" key="5">
    <source>
        <dbReference type="ARBA" id="ARBA00022692"/>
    </source>
</evidence>
<evidence type="ECO:0000256" key="3">
    <source>
        <dbReference type="ARBA" id="ARBA00022448"/>
    </source>
</evidence>
<feature type="transmembrane region" description="Helical" evidence="10">
    <location>
        <begin position="163"/>
        <end position="183"/>
    </location>
</feature>
<keyword evidence="3" id="KW-0813">Transport</keyword>
<evidence type="ECO:0000256" key="4">
    <source>
        <dbReference type="ARBA" id="ARBA00022597"/>
    </source>
</evidence>
<dbReference type="WBParaSite" id="nRc.2.0.1.t01114-RA">
    <property type="protein sequence ID" value="nRc.2.0.1.t01114-RA"/>
    <property type="gene ID" value="nRc.2.0.1.g01114"/>
</dbReference>
<name>A0A915HI50_ROMCU</name>
<dbReference type="InterPro" id="IPR036259">
    <property type="entry name" value="MFS_trans_sf"/>
</dbReference>
<accession>A0A915HI50</accession>
<reference evidence="13" key="1">
    <citation type="submission" date="2022-11" db="UniProtKB">
        <authorList>
            <consortium name="WormBaseParasite"/>
        </authorList>
    </citation>
    <scope>IDENTIFICATION</scope>
</reference>